<keyword evidence="4" id="KW-0443">Lipid metabolism</keyword>
<dbReference type="PANTHER" id="PTHR43667:SF1">
    <property type="entry name" value="CYCLOPROPANE-FATTY-ACYL-PHOSPHOLIPID SYNTHASE"/>
    <property type="match status" value="1"/>
</dbReference>
<dbReference type="GO" id="GO:0032259">
    <property type="term" value="P:methylation"/>
    <property type="evidence" value="ECO:0007669"/>
    <property type="project" value="UniProtKB-KW"/>
</dbReference>
<evidence type="ECO:0000256" key="5">
    <source>
        <dbReference type="SAM" id="Phobius"/>
    </source>
</evidence>
<dbReference type="Proteomes" id="UP000708208">
    <property type="component" value="Unassembled WGS sequence"/>
</dbReference>
<evidence type="ECO:0000313" key="7">
    <source>
        <dbReference type="Proteomes" id="UP000708208"/>
    </source>
</evidence>
<dbReference type="EMBL" id="CAJVCH010570674">
    <property type="protein sequence ID" value="CAG7835571.1"/>
    <property type="molecule type" value="Genomic_DNA"/>
</dbReference>
<dbReference type="GO" id="GO:0006629">
    <property type="term" value="P:lipid metabolic process"/>
    <property type="evidence" value="ECO:0007669"/>
    <property type="project" value="UniProtKB-KW"/>
</dbReference>
<keyword evidence="5" id="KW-0812">Transmembrane</keyword>
<proteinExistence type="predicted"/>
<keyword evidence="5" id="KW-1133">Transmembrane helix</keyword>
<keyword evidence="7" id="KW-1185">Reference proteome</keyword>
<accession>A0A8J2LQF5</accession>
<comment type="caution">
    <text evidence="6">The sequence shown here is derived from an EMBL/GenBank/DDBJ whole genome shotgun (WGS) entry which is preliminary data.</text>
</comment>
<dbReference type="AlphaFoldDB" id="A0A8J2LQF5"/>
<organism evidence="6 7">
    <name type="scientific">Allacma fusca</name>
    <dbReference type="NCBI Taxonomy" id="39272"/>
    <lineage>
        <taxon>Eukaryota</taxon>
        <taxon>Metazoa</taxon>
        <taxon>Ecdysozoa</taxon>
        <taxon>Arthropoda</taxon>
        <taxon>Hexapoda</taxon>
        <taxon>Collembola</taxon>
        <taxon>Symphypleona</taxon>
        <taxon>Sminthuridae</taxon>
        <taxon>Allacma</taxon>
    </lineage>
</organism>
<sequence>MNLVATKLKISAGMTVLVIGSGFGGLCNYLAFNYQVRVVGVTNSESQINYARRFCSGSKVCFRLMEYDCLFLTEKFDCIISTEQLQVQDHRKFLTSIGKYLKDDGLFLFETPGAQSCNSNLEFLTNSSTIHVPTNTLDFSLESIPDLFVIEEIENFGEHFYKTFEAWIDKLEKNSSDLKRVYGENTIRKFKFSYVCNAEGFRMAKFQWWQILLSKKHKEGVHSCSFSELFDEDFL</sequence>
<dbReference type="GO" id="GO:0008168">
    <property type="term" value="F:methyltransferase activity"/>
    <property type="evidence" value="ECO:0007669"/>
    <property type="project" value="UniProtKB-KW"/>
</dbReference>
<evidence type="ECO:0000256" key="2">
    <source>
        <dbReference type="ARBA" id="ARBA00022679"/>
    </source>
</evidence>
<name>A0A8J2LQF5_9HEXA</name>
<keyword evidence="2" id="KW-0808">Transferase</keyword>
<dbReference type="OrthoDB" id="8300214at2759"/>
<dbReference type="InterPro" id="IPR050723">
    <property type="entry name" value="CFA/CMAS"/>
</dbReference>
<dbReference type="Pfam" id="PF02353">
    <property type="entry name" value="CMAS"/>
    <property type="match status" value="1"/>
</dbReference>
<keyword evidence="1" id="KW-0489">Methyltransferase</keyword>
<dbReference type="PANTHER" id="PTHR43667">
    <property type="entry name" value="CYCLOPROPANE-FATTY-ACYL-PHOSPHOLIPID SYNTHASE"/>
    <property type="match status" value="1"/>
</dbReference>
<evidence type="ECO:0000256" key="4">
    <source>
        <dbReference type="ARBA" id="ARBA00023098"/>
    </source>
</evidence>
<dbReference type="CDD" id="cd02440">
    <property type="entry name" value="AdoMet_MTases"/>
    <property type="match status" value="1"/>
</dbReference>
<gene>
    <name evidence="6" type="ORF">AFUS01_LOCUS44928</name>
</gene>
<evidence type="ECO:0000313" key="6">
    <source>
        <dbReference type="EMBL" id="CAG7835571.1"/>
    </source>
</evidence>
<evidence type="ECO:0000256" key="1">
    <source>
        <dbReference type="ARBA" id="ARBA00022603"/>
    </source>
</evidence>
<keyword evidence="3" id="KW-0949">S-adenosyl-L-methionine</keyword>
<protein>
    <submittedName>
        <fullName evidence="6">Uncharacterized protein</fullName>
    </submittedName>
</protein>
<keyword evidence="5" id="KW-0472">Membrane</keyword>
<reference evidence="6" key="1">
    <citation type="submission" date="2021-06" db="EMBL/GenBank/DDBJ databases">
        <authorList>
            <person name="Hodson N. C."/>
            <person name="Mongue J. A."/>
            <person name="Jaron S. K."/>
        </authorList>
    </citation>
    <scope>NUCLEOTIDE SEQUENCE</scope>
</reference>
<feature type="transmembrane region" description="Helical" evidence="5">
    <location>
        <begin position="12"/>
        <end position="32"/>
    </location>
</feature>
<evidence type="ECO:0000256" key="3">
    <source>
        <dbReference type="ARBA" id="ARBA00022691"/>
    </source>
</evidence>